<protein>
    <recommendedName>
        <fullName evidence="4">Molecular chaperone DnaJ</fullName>
    </recommendedName>
</protein>
<dbReference type="EMBL" id="CP006935">
    <property type="protein sequence ID" value="AHC40367.1"/>
    <property type="molecule type" value="Genomic_DNA"/>
</dbReference>
<name>A0ABM5P1R1_9MOLU</name>
<accession>A0ABM5P1R1</accession>
<evidence type="ECO:0000313" key="2">
    <source>
        <dbReference type="EMBL" id="AHC40367.1"/>
    </source>
</evidence>
<keyword evidence="1" id="KW-1133">Transmembrane helix</keyword>
<keyword evidence="3" id="KW-1185">Reference proteome</keyword>
<proteinExistence type="predicted"/>
<feature type="transmembrane region" description="Helical" evidence="1">
    <location>
        <begin position="12"/>
        <end position="34"/>
    </location>
</feature>
<keyword evidence="1" id="KW-0812">Transmembrane</keyword>
<keyword evidence="1" id="KW-0472">Membrane</keyword>
<evidence type="ECO:0000256" key="1">
    <source>
        <dbReference type="SAM" id="Phobius"/>
    </source>
</evidence>
<evidence type="ECO:0000313" key="3">
    <source>
        <dbReference type="Proteomes" id="UP000018745"/>
    </source>
</evidence>
<gene>
    <name evidence="2" type="ORF">OVS_02855</name>
</gene>
<reference evidence="2 3" key="1">
    <citation type="journal article" date="2014" name="Genome Announc.">
        <title>Complete Genome Sequence of Mycoplasma ovis Strain Michigan, a Hemoplasma of Sheep with Two Distinct 16S rRNA Genes.</title>
        <authorList>
            <person name="Deshuillers P.L."/>
            <person name="Santos A.P."/>
            <person name="do Nascimento N.C."/>
            <person name="Hampel J.A."/>
            <person name="Bergin I.L."/>
            <person name="Dyson M.C."/>
            <person name="Messick J.B."/>
        </authorList>
    </citation>
    <scope>NUCLEOTIDE SEQUENCE [LARGE SCALE GENOMIC DNA]</scope>
    <source>
        <strain evidence="2 3">Michigan</strain>
    </source>
</reference>
<sequence>MNKLNCKFMAGIFSYFLGFVLIGAPAGLAIYHYVVREGSAGQQTCNCQVEVKGEECKSRCKKK</sequence>
<dbReference type="Proteomes" id="UP000018745">
    <property type="component" value="Chromosome"/>
</dbReference>
<organism evidence="2 3">
    <name type="scientific">Mycoplasma ovis str. Michigan</name>
    <dbReference type="NCBI Taxonomy" id="1415773"/>
    <lineage>
        <taxon>Bacteria</taxon>
        <taxon>Bacillati</taxon>
        <taxon>Mycoplasmatota</taxon>
        <taxon>Mollicutes</taxon>
        <taxon>Mycoplasmataceae</taxon>
        <taxon>Mycoplasma</taxon>
    </lineage>
</organism>
<evidence type="ECO:0008006" key="4">
    <source>
        <dbReference type="Google" id="ProtNLM"/>
    </source>
</evidence>